<organism evidence="1 2">
    <name type="scientific">Candidatus Propionivibrio dominans</name>
    <dbReference type="NCBI Taxonomy" id="2954373"/>
    <lineage>
        <taxon>Bacteria</taxon>
        <taxon>Pseudomonadati</taxon>
        <taxon>Pseudomonadota</taxon>
        <taxon>Betaproteobacteria</taxon>
        <taxon>Rhodocyclales</taxon>
        <taxon>Rhodocyclaceae</taxon>
        <taxon>Propionivibrio</taxon>
    </lineage>
</organism>
<protein>
    <submittedName>
        <fullName evidence="1">Uncharacterized protein</fullName>
    </submittedName>
</protein>
<evidence type="ECO:0000313" key="2">
    <source>
        <dbReference type="Proteomes" id="UP000886602"/>
    </source>
</evidence>
<name>A0A9D7FDH3_9RHOO</name>
<gene>
    <name evidence="1" type="ORF">IPJ48_11465</name>
</gene>
<dbReference type="AlphaFoldDB" id="A0A9D7FDH3"/>
<sequence length="72" mass="7519">MHVTPAAPLWAGSDTVVLTSINAAEAAAVAIGLPDPDPTWPTGLDFRYKVFQTVIPLRNVHIPPASGVVPSC</sequence>
<accession>A0A9D7FDH3</accession>
<proteinExistence type="predicted"/>
<evidence type="ECO:0000313" key="1">
    <source>
        <dbReference type="EMBL" id="MBK7423657.1"/>
    </source>
</evidence>
<dbReference type="Proteomes" id="UP000886602">
    <property type="component" value="Unassembled WGS sequence"/>
</dbReference>
<reference evidence="1" key="1">
    <citation type="submission" date="2020-10" db="EMBL/GenBank/DDBJ databases">
        <title>Connecting structure to function with the recovery of over 1000 high-quality activated sludge metagenome-assembled genomes encoding full-length rRNA genes using long-read sequencing.</title>
        <authorList>
            <person name="Singleton C.M."/>
            <person name="Petriglieri F."/>
            <person name="Kristensen J.M."/>
            <person name="Kirkegaard R.H."/>
            <person name="Michaelsen T.Y."/>
            <person name="Andersen M.H."/>
            <person name="Karst S.M."/>
            <person name="Dueholm M.S."/>
            <person name="Nielsen P.H."/>
            <person name="Albertsen M."/>
        </authorList>
    </citation>
    <scope>NUCLEOTIDE SEQUENCE</scope>
    <source>
        <strain evidence="1">EsbW_18-Q3-R4-48_MAXAC.044</strain>
    </source>
</reference>
<dbReference type="EMBL" id="JADJNC010000016">
    <property type="protein sequence ID" value="MBK7423657.1"/>
    <property type="molecule type" value="Genomic_DNA"/>
</dbReference>
<comment type="caution">
    <text evidence="1">The sequence shown here is derived from an EMBL/GenBank/DDBJ whole genome shotgun (WGS) entry which is preliminary data.</text>
</comment>